<gene>
    <name evidence="1" type="ORF">SAMN02745180_00904</name>
</gene>
<evidence type="ECO:0008006" key="3">
    <source>
        <dbReference type="Google" id="ProtNLM"/>
    </source>
</evidence>
<dbReference type="Gene3D" id="2.60.40.2340">
    <property type="match status" value="5"/>
</dbReference>
<dbReference type="Proteomes" id="UP000184389">
    <property type="component" value="Unassembled WGS sequence"/>
</dbReference>
<dbReference type="OrthoDB" id="411361at2"/>
<keyword evidence="2" id="KW-1185">Reference proteome</keyword>
<proteinExistence type="predicted"/>
<reference evidence="1 2" key="1">
    <citation type="submission" date="2016-11" db="EMBL/GenBank/DDBJ databases">
        <authorList>
            <person name="Jaros S."/>
            <person name="Januszkiewicz K."/>
            <person name="Wedrychowicz H."/>
        </authorList>
    </citation>
    <scope>NUCLEOTIDE SEQUENCE [LARGE SCALE GENOMIC DNA]</scope>
    <source>
        <strain evidence="1 2">DSM 13106</strain>
    </source>
</reference>
<dbReference type="STRING" id="1123281.SAMN02745180_00904"/>
<dbReference type="EMBL" id="FQXR01000004">
    <property type="protein sequence ID" value="SHH74729.1"/>
    <property type="molecule type" value="Genomic_DNA"/>
</dbReference>
<evidence type="ECO:0000313" key="2">
    <source>
        <dbReference type="Proteomes" id="UP000184389"/>
    </source>
</evidence>
<organism evidence="1 2">
    <name type="scientific">Sporanaerobacter acetigenes DSM 13106</name>
    <dbReference type="NCBI Taxonomy" id="1123281"/>
    <lineage>
        <taxon>Bacteria</taxon>
        <taxon>Bacillati</taxon>
        <taxon>Bacillota</taxon>
        <taxon>Tissierellia</taxon>
        <taxon>Tissierellales</taxon>
        <taxon>Sporanaerobacteraceae</taxon>
        <taxon>Sporanaerobacter</taxon>
    </lineage>
</organism>
<name>A0A1M5VHJ0_9FIRM</name>
<protein>
    <recommendedName>
        <fullName evidence="3">DUF5018 domain-containing protein</fullName>
    </recommendedName>
</protein>
<sequence>MKKIDFQKNIIFTLILAILLNFSSSLINISHAEPTIEVREWWAYKFEEIKSYEYFSGGDYTNLIGDVRKFHSILIPLRIPVKGNNKAKIDMVKSSSYPAAGITKKEAGELYLDGEKHDYSLPIKHEYRISYDNRKKMDTFPVWMIAEGSNETIPKERTKELLSLYREKKNTLQSLYNTIKRQGTPNKAGDYHSTHLFFLKSAMEEWDWVLVGGQKDEFRGNLNENQVETLISIMDEIPKYIESHRINKAEILEFKVDGYKGIINKDNKTIELYIPEGIVLNKENVEIETPDWVIADYKSGELKIGEEAKYTVQPIDIAYHNYKDMPKYDNLIEEWIVKVFKEDTANRLDVNSLKYISQYGEKIDAIVSENKIELNIPFYVDLDEIELDFYHTGNEAFVITKDNQKIKIEGNKIKNCSNIDKIKIKDGGVEKIYDFKVDSKKSANNEILDFRVEIDGVSYSANIDNEKNEIEIAVPFDTDISKLKTDIKIDYRATIKPGLYEEKDFSNPVIYTVTSESGDTRKYTAFIKRGEASSENEILSFRVGTIEGKIEGDSITVEVPFSVDLKNVKPFIEISPKAKIQPASSEGVDFSKGPIDYVVTAQNGDKRTYKVNIKHSQEEIVGPDEEYMAMLKKLRDNIYDKYKEESTSEDWEWMNIGFYEGKNNGNPNGIRKTAENLPEKFDMYNEIGELSAGKTTDFARFTMTLTAMGIDASNLEPFQIDGKPFRTDYGRPGGKEIVDMTEPLYNASGGGINGPIFALIALDMGEYSIPGTANLSRDDLVKILLSHEYGSDEFGIDMVAMLMQGLYPYQNHPVYGEEVKKKLDHGIELFLGSKSATKVEPLDKDFLGISWGAVNSESTAQVIIALCSMGIDPYSDYRFSRGPKDNMIVNWIDRFATKDLDGFGHTNKNYNFIGTYEGMYALQWYINFVENGGKPYSLYKDGVTFRFTKEFSKDAKINSFELLGKEGIIDHEAGIITIELPKETLDEELRDKAPLIEIPKGATISPIVGEKQDFTKDVEYTVIAEDGITTKKYKIKIERKEGIKSSKKDVLGGKIIGFSDAKFEIDNQKGIVNIELPIGTDEEKLKKLKVSFSHQGISISPDETEPQDFTKGAVVYTVTAEDGTTRKYKVSVNIKKEAPFWFTKFVLRGVEGKIDVKEQCIDLKLPFGTYLEEVSLNNAEFEPKDSTTSISPGLKELADFSKRKKVQINPYPLPPEGPIEYDLNIEYVSPSGNSKIEKFSVPGVETNIKGNTIELKLPKDIAEGDIKDLVPDIKVDAKTIDPDPKKSNNSLKDYYKDYVLTDEDGNVNLYTIKIIDSGGEDPTNGEDKNKNKEEMEIESFKIKGIEGEVDNNAGRIYIELPYELDLSNIYPIIEISKGSSIYPNLGQPLDLRYSNKFILSNGKETKVYTLIIRVLEPKPATKLWKYLEEYNETEDYQVVY</sequence>
<dbReference type="RefSeq" id="WP_072743535.1">
    <property type="nucleotide sequence ID" value="NZ_FQXR01000004.1"/>
</dbReference>
<accession>A0A1M5VHJ0</accession>
<evidence type="ECO:0000313" key="1">
    <source>
        <dbReference type="EMBL" id="SHH74729.1"/>
    </source>
</evidence>